<evidence type="ECO:0000259" key="4">
    <source>
        <dbReference type="PROSITE" id="PS50868"/>
    </source>
</evidence>
<gene>
    <name evidence="5" type="ORF">KC614_00330</name>
</gene>
<dbReference type="Pfam" id="PF00856">
    <property type="entry name" value="SET"/>
    <property type="match status" value="1"/>
</dbReference>
<evidence type="ECO:0000313" key="6">
    <source>
        <dbReference type="Proteomes" id="UP000751518"/>
    </source>
</evidence>
<reference evidence="5" key="1">
    <citation type="submission" date="2020-04" db="EMBL/GenBank/DDBJ databases">
        <authorList>
            <person name="Zhang T."/>
        </authorList>
    </citation>
    <scope>NUCLEOTIDE SEQUENCE</scope>
    <source>
        <strain evidence="5">HKST-UBA03</strain>
    </source>
</reference>
<organism evidence="5 6">
    <name type="scientific">candidate division WWE3 bacterium</name>
    <dbReference type="NCBI Taxonomy" id="2053526"/>
    <lineage>
        <taxon>Bacteria</taxon>
        <taxon>Katanobacteria</taxon>
    </lineage>
</organism>
<dbReference type="PROSITE" id="PS50868">
    <property type="entry name" value="POST_SET"/>
    <property type="match status" value="1"/>
</dbReference>
<keyword evidence="2" id="KW-0949">S-adenosyl-L-methionine</keyword>
<evidence type="ECO:0000256" key="1">
    <source>
        <dbReference type="ARBA" id="ARBA00022679"/>
    </source>
</evidence>
<keyword evidence="1" id="KW-0808">Transferase</keyword>
<dbReference type="InterPro" id="IPR046341">
    <property type="entry name" value="SET_dom_sf"/>
</dbReference>
<dbReference type="InterPro" id="IPR003616">
    <property type="entry name" value="Post-SET_dom"/>
</dbReference>
<dbReference type="SUPFAM" id="SSF82199">
    <property type="entry name" value="SET domain"/>
    <property type="match status" value="1"/>
</dbReference>
<dbReference type="Proteomes" id="UP000751518">
    <property type="component" value="Unassembled WGS sequence"/>
</dbReference>
<dbReference type="Gene3D" id="2.170.270.10">
    <property type="entry name" value="SET domain"/>
    <property type="match status" value="1"/>
</dbReference>
<comment type="caution">
    <text evidence="5">The sequence shown here is derived from an EMBL/GenBank/DDBJ whole genome shotgun (WGS) entry which is preliminary data.</text>
</comment>
<dbReference type="EMBL" id="JAGQKZ010000001">
    <property type="protein sequence ID" value="MCA9391635.1"/>
    <property type="molecule type" value="Genomic_DNA"/>
</dbReference>
<dbReference type="InterPro" id="IPR001214">
    <property type="entry name" value="SET_dom"/>
</dbReference>
<sequence length="305" mass="35656">MGDWLSSKVEIRESKINGKGMYAIRDIRKGEKLVEWKGNYTDAKGAEEQRNNGKMVMQWDTDLFSYEDWGVEDGYFTNHSCDGNMWMNGAYTLSARHDISAGEELTADYALWEADPDYVSDWKCVCGSEKCRGKVTGHDWEIPELQKRYYRHFSPLLNKRIENTRTTSWGMFRYSQVFFKAYTLTENNAHGTADYYPADFFLALRSIELMLKAVLREEGVDVFDLKNLGHDLPKMLNLFKEYIALGEKESEVIVMLWEYYKSKEFEYPVTGYKRLVSDTDLSYAVYKISDKVEKYFTDRKNAAKK</sequence>
<dbReference type="SMART" id="SM00317">
    <property type="entry name" value="SET"/>
    <property type="match status" value="1"/>
</dbReference>
<reference evidence="5" key="2">
    <citation type="journal article" date="2021" name="Microbiome">
        <title>Successional dynamics and alternative stable states in a saline activated sludge microbial community over 9 years.</title>
        <authorList>
            <person name="Wang Y."/>
            <person name="Ye J."/>
            <person name="Ju F."/>
            <person name="Liu L."/>
            <person name="Boyd J.A."/>
            <person name="Deng Y."/>
            <person name="Parks D.H."/>
            <person name="Jiang X."/>
            <person name="Yin X."/>
            <person name="Woodcroft B.J."/>
            <person name="Tyson G.W."/>
            <person name="Hugenholtz P."/>
            <person name="Polz M.F."/>
            <person name="Zhang T."/>
        </authorList>
    </citation>
    <scope>NUCLEOTIDE SEQUENCE</scope>
    <source>
        <strain evidence="5">HKST-UBA03</strain>
    </source>
</reference>
<evidence type="ECO:0000259" key="3">
    <source>
        <dbReference type="PROSITE" id="PS50280"/>
    </source>
</evidence>
<accession>A0A955LJG1</accession>
<feature type="domain" description="SET" evidence="3">
    <location>
        <begin position="7"/>
        <end position="110"/>
    </location>
</feature>
<protein>
    <submittedName>
        <fullName evidence="5">SET domain-containing protein-lysine N-methyltransferase</fullName>
    </submittedName>
</protein>
<evidence type="ECO:0000313" key="5">
    <source>
        <dbReference type="EMBL" id="MCA9391635.1"/>
    </source>
</evidence>
<feature type="domain" description="Post-SET" evidence="4">
    <location>
        <begin position="120"/>
        <end position="136"/>
    </location>
</feature>
<proteinExistence type="predicted"/>
<dbReference type="PROSITE" id="PS50280">
    <property type="entry name" value="SET"/>
    <property type="match status" value="1"/>
</dbReference>
<evidence type="ECO:0000256" key="2">
    <source>
        <dbReference type="ARBA" id="ARBA00022691"/>
    </source>
</evidence>
<name>A0A955LJG1_UNCKA</name>
<dbReference type="AlphaFoldDB" id="A0A955LJG1"/>
<dbReference type="GO" id="GO:0016740">
    <property type="term" value="F:transferase activity"/>
    <property type="evidence" value="ECO:0007669"/>
    <property type="project" value="UniProtKB-KW"/>
</dbReference>